<gene>
    <name evidence="3" type="ORF">VKT23_018576</name>
</gene>
<name>A0ABR1IQX7_9AGAR</name>
<dbReference type="EMBL" id="JBANRG010000085">
    <property type="protein sequence ID" value="KAK7437504.1"/>
    <property type="molecule type" value="Genomic_DNA"/>
</dbReference>
<organism evidence="3 4">
    <name type="scientific">Marasmiellus scandens</name>
    <dbReference type="NCBI Taxonomy" id="2682957"/>
    <lineage>
        <taxon>Eukaryota</taxon>
        <taxon>Fungi</taxon>
        <taxon>Dikarya</taxon>
        <taxon>Basidiomycota</taxon>
        <taxon>Agaricomycotina</taxon>
        <taxon>Agaricomycetes</taxon>
        <taxon>Agaricomycetidae</taxon>
        <taxon>Agaricales</taxon>
        <taxon>Marasmiineae</taxon>
        <taxon>Omphalotaceae</taxon>
        <taxon>Marasmiellus</taxon>
    </lineage>
</organism>
<evidence type="ECO:0000313" key="4">
    <source>
        <dbReference type="Proteomes" id="UP001498398"/>
    </source>
</evidence>
<keyword evidence="2" id="KW-0812">Transmembrane</keyword>
<keyword evidence="4" id="KW-1185">Reference proteome</keyword>
<keyword evidence="2" id="KW-0472">Membrane</keyword>
<feature type="region of interest" description="Disordered" evidence="1">
    <location>
        <begin position="177"/>
        <end position="199"/>
    </location>
</feature>
<dbReference type="Proteomes" id="UP001498398">
    <property type="component" value="Unassembled WGS sequence"/>
</dbReference>
<keyword evidence="2" id="KW-1133">Transmembrane helix</keyword>
<reference evidence="3 4" key="1">
    <citation type="submission" date="2024-01" db="EMBL/GenBank/DDBJ databases">
        <title>A draft genome for the cacao thread blight pathogen Marasmiellus scandens.</title>
        <authorList>
            <person name="Baruah I.K."/>
            <person name="Leung J."/>
            <person name="Bukari Y."/>
            <person name="Amoako-Attah I."/>
            <person name="Meinhardt L.W."/>
            <person name="Bailey B.A."/>
            <person name="Cohen S.P."/>
        </authorList>
    </citation>
    <scope>NUCLEOTIDE SEQUENCE [LARGE SCALE GENOMIC DNA]</scope>
    <source>
        <strain evidence="3 4">GH-19</strain>
    </source>
</reference>
<sequence>MLSQFFSRLHKTLKGIPFHHLRTLCTTIICFLTVYGRVQDALAVEDRAVAGALLVELSRVRKRNMMILCVLLQYYAQIAYMTAAAWVVFLILLSTTIIAFCDSFYSDNVRTLQPLTFALLHSIQGLSTYAVLFAEMIRVSKNRIATVVCQTVLAVGLGLLLWTLKRIIRAGGDQDRIEEGRGEEGGQSSAESLRTRSVP</sequence>
<feature type="transmembrane region" description="Helical" evidence="2">
    <location>
        <begin position="74"/>
        <end position="100"/>
    </location>
</feature>
<evidence type="ECO:0000313" key="3">
    <source>
        <dbReference type="EMBL" id="KAK7437504.1"/>
    </source>
</evidence>
<comment type="caution">
    <text evidence="3">The sequence shown here is derived from an EMBL/GenBank/DDBJ whole genome shotgun (WGS) entry which is preliminary data.</text>
</comment>
<protein>
    <submittedName>
        <fullName evidence="3">Uncharacterized protein</fullName>
    </submittedName>
</protein>
<proteinExistence type="predicted"/>
<evidence type="ECO:0000256" key="2">
    <source>
        <dbReference type="SAM" id="Phobius"/>
    </source>
</evidence>
<feature type="transmembrane region" description="Helical" evidence="2">
    <location>
        <begin position="112"/>
        <end position="132"/>
    </location>
</feature>
<accession>A0ABR1IQX7</accession>
<feature type="transmembrane region" description="Helical" evidence="2">
    <location>
        <begin position="144"/>
        <end position="164"/>
    </location>
</feature>
<evidence type="ECO:0000256" key="1">
    <source>
        <dbReference type="SAM" id="MobiDB-lite"/>
    </source>
</evidence>